<evidence type="ECO:0000256" key="2">
    <source>
        <dbReference type="ARBA" id="ARBA00023121"/>
    </source>
</evidence>
<dbReference type="NCBIfam" id="TIGR00762">
    <property type="entry name" value="DegV"/>
    <property type="match status" value="1"/>
</dbReference>
<dbReference type="STRING" id="28230.SAMN05878443_1372"/>
<dbReference type="InterPro" id="IPR043168">
    <property type="entry name" value="DegV_C"/>
</dbReference>
<keyword evidence="4" id="KW-1185">Reference proteome</keyword>
<dbReference type="SUPFAM" id="SSF82549">
    <property type="entry name" value="DAK1/DegV-like"/>
    <property type="match status" value="1"/>
</dbReference>
<dbReference type="PANTHER" id="PTHR33434">
    <property type="entry name" value="DEGV DOMAIN-CONTAINING PROTEIN DR_1986-RELATED"/>
    <property type="match status" value="1"/>
</dbReference>
<accession>A0A1N6GQZ1</accession>
<proteinExistence type="predicted"/>
<dbReference type="OrthoDB" id="9780660at2"/>
<dbReference type="Pfam" id="PF02645">
    <property type="entry name" value="DegV"/>
    <property type="match status" value="1"/>
</dbReference>
<dbReference type="PROSITE" id="PS51482">
    <property type="entry name" value="DEGV"/>
    <property type="match status" value="1"/>
</dbReference>
<comment type="function">
    <text evidence="1">May bind long-chain fatty acids, such as palmitate, and may play a role in lipid transport or fatty acid metabolism.</text>
</comment>
<dbReference type="InterPro" id="IPR050270">
    <property type="entry name" value="DegV_domain_contain"/>
</dbReference>
<evidence type="ECO:0000313" key="3">
    <source>
        <dbReference type="EMBL" id="SIO09954.1"/>
    </source>
</evidence>
<sequence length="289" mass="31980">MEYKIIADSCCDLPLAFIKNNDIEIINLMINLDGKDFVDDMGETFDRDAFFEALKNGAKATSSQVNIGTFIEVFKKYVVKGQPIIFLGLSSGLSGSYNNALAAVEMLKETYEQVNITIVDSKAACLGEGLLVYEAVNRKKEGQSLEEVVTWLEDNKMKLHSWVTVDDIRHLERSGRISSVSATLGSVLNVKPIIVMNEKGGLVPSAKVRGRKKSLHYLINKTVEGIVDPENQTIFIGHVGVPEEAEWIKKEIESKIKVKDIQIHPYGPTIATHTGFGSVALFSFGEVRK</sequence>
<gene>
    <name evidence="3" type="ORF">SAMN05878443_1372</name>
</gene>
<dbReference type="Gene3D" id="3.30.1180.10">
    <property type="match status" value="1"/>
</dbReference>
<evidence type="ECO:0000313" key="4">
    <source>
        <dbReference type="Proteomes" id="UP000184758"/>
    </source>
</evidence>
<dbReference type="AlphaFoldDB" id="A0A1N6GQZ1"/>
<evidence type="ECO:0000256" key="1">
    <source>
        <dbReference type="ARBA" id="ARBA00003238"/>
    </source>
</evidence>
<organism evidence="3 4">
    <name type="scientific">Carnobacterium alterfunditum</name>
    <dbReference type="NCBI Taxonomy" id="28230"/>
    <lineage>
        <taxon>Bacteria</taxon>
        <taxon>Bacillati</taxon>
        <taxon>Bacillota</taxon>
        <taxon>Bacilli</taxon>
        <taxon>Lactobacillales</taxon>
        <taxon>Carnobacteriaceae</taxon>
        <taxon>Carnobacterium</taxon>
    </lineage>
</organism>
<dbReference type="PANTHER" id="PTHR33434:SF3">
    <property type="entry name" value="DEGV DOMAIN-CONTAINING PROTEIN YITS"/>
    <property type="match status" value="1"/>
</dbReference>
<protein>
    <submittedName>
        <fullName evidence="3">EDD domain protein, DegV family</fullName>
    </submittedName>
</protein>
<name>A0A1N6GQZ1_9LACT</name>
<reference evidence="4" key="1">
    <citation type="submission" date="2016-11" db="EMBL/GenBank/DDBJ databases">
        <authorList>
            <person name="Varghese N."/>
            <person name="Submissions S."/>
        </authorList>
    </citation>
    <scope>NUCLEOTIDE SEQUENCE [LARGE SCALE GENOMIC DNA]</scope>
    <source>
        <strain evidence="4">313</strain>
    </source>
</reference>
<dbReference type="Gene3D" id="3.40.50.10440">
    <property type="entry name" value="Dihydroxyacetone kinase, domain 1"/>
    <property type="match status" value="1"/>
</dbReference>
<dbReference type="RefSeq" id="WP_034548449.1">
    <property type="nucleotide sequence ID" value="NZ_FSRN01000001.1"/>
</dbReference>
<keyword evidence="2" id="KW-0446">Lipid-binding</keyword>
<dbReference type="Gene3D" id="2.20.28.50">
    <property type="entry name" value="degv family protein"/>
    <property type="match status" value="1"/>
</dbReference>
<dbReference type="Proteomes" id="UP000184758">
    <property type="component" value="Unassembled WGS sequence"/>
</dbReference>
<dbReference type="eggNOG" id="COG1307">
    <property type="taxonomic scope" value="Bacteria"/>
</dbReference>
<dbReference type="GO" id="GO:0008289">
    <property type="term" value="F:lipid binding"/>
    <property type="evidence" value="ECO:0007669"/>
    <property type="project" value="UniProtKB-KW"/>
</dbReference>
<dbReference type="InterPro" id="IPR003797">
    <property type="entry name" value="DegV"/>
</dbReference>
<dbReference type="EMBL" id="FSRN01000001">
    <property type="protein sequence ID" value="SIO09954.1"/>
    <property type="molecule type" value="Genomic_DNA"/>
</dbReference>